<reference evidence="1" key="1">
    <citation type="submission" date="2018-05" db="EMBL/GenBank/DDBJ databases">
        <title>Reclassification of Methylarcula marina and Methylarcula terricola as Paracoccus methylarcula sp.nov., comb.nov. and Paracoccus terricola comb.nov.</title>
        <authorList>
            <person name="Shmareva M.N."/>
            <person name="Doronina N.V."/>
            <person name="Vasilenko O.V."/>
            <person name="Tarlachkov S.V."/>
            <person name="Trotsenko Y.A."/>
        </authorList>
    </citation>
    <scope>NUCLEOTIDE SEQUENCE [LARGE SCALE GENOMIC DNA]</scope>
    <source>
        <strain evidence="1">VKM B-2159</strain>
    </source>
</reference>
<evidence type="ECO:0000313" key="1">
    <source>
        <dbReference type="EMBL" id="RNF32868.1"/>
    </source>
</evidence>
<dbReference type="PROSITE" id="PS51318">
    <property type="entry name" value="TAT"/>
    <property type="match status" value="1"/>
</dbReference>
<dbReference type="Proteomes" id="UP000238137">
    <property type="component" value="Unassembled WGS sequence"/>
</dbReference>
<dbReference type="AlphaFoldDB" id="A0A3R7N9T9"/>
<keyword evidence="2" id="KW-1185">Reference proteome</keyword>
<organism evidence="1 2">
    <name type="scientific">Paracoccus methylarcula</name>
    <dbReference type="NCBI Taxonomy" id="72022"/>
    <lineage>
        <taxon>Bacteria</taxon>
        <taxon>Pseudomonadati</taxon>
        <taxon>Pseudomonadota</taxon>
        <taxon>Alphaproteobacteria</taxon>
        <taxon>Rhodobacterales</taxon>
        <taxon>Paracoccaceae</taxon>
        <taxon>Paracoccus</taxon>
    </lineage>
</organism>
<dbReference type="InterPro" id="IPR006311">
    <property type="entry name" value="TAT_signal"/>
</dbReference>
<proteinExistence type="predicted"/>
<comment type="caution">
    <text evidence="1">The sequence shown here is derived from an EMBL/GenBank/DDBJ whole genome shotgun (WGS) entry which is preliminary data.</text>
</comment>
<dbReference type="OrthoDB" id="4929908at2"/>
<gene>
    <name evidence="1" type="ORF">A7A09_019940</name>
</gene>
<dbReference type="RefSeq" id="WP_123225500.1">
    <property type="nucleotide sequence ID" value="NZ_PXNQ02000017.1"/>
</dbReference>
<name>A0A3R7N9T9_9RHOB</name>
<protein>
    <submittedName>
        <fullName evidence="1">Transcriptional initiation protein Tat</fullName>
    </submittedName>
</protein>
<evidence type="ECO:0000313" key="2">
    <source>
        <dbReference type="Proteomes" id="UP000238137"/>
    </source>
</evidence>
<sequence>MSGNETFTQPRKTTQGRNEMLQGRIVFHRLKKPEKDYAGVSRRMFLMTTAMAGVTVGTMTAGVRPGLAAALDDQQSAQLLRMVQDIYPHPDLLPLSAYEDVVATVLAGMDNDESAAKAVREGLTQLNAMAQEIYGSAYADIEDPDAREGLLRTVENEGFFQGIRWKAYFGIYDNKELWPLFGYEGSSVEHGGYIDRGFSDITFVPQGPTLEERLAEVQN</sequence>
<accession>A0A3R7N9T9</accession>
<dbReference type="EMBL" id="PXNQ02000017">
    <property type="protein sequence ID" value="RNF32868.1"/>
    <property type="molecule type" value="Genomic_DNA"/>
</dbReference>